<keyword evidence="3" id="KW-1185">Reference proteome</keyword>
<sequence length="113" mass="12895">MWMEYGWFRIRTPRRMAVAVFVSALAQPDGGVVDFSWLGAPTYYMYIRGPWAIGCSLFIHLIFVPLSASFRPEWYPMLILPFSTFVERAHLSLLRPLDPNDPPSALDTGTIVD</sequence>
<dbReference type="AlphaFoldDB" id="A0A165QLZ0"/>
<protein>
    <submittedName>
        <fullName evidence="2">Uncharacterized protein</fullName>
    </submittedName>
</protein>
<evidence type="ECO:0000313" key="2">
    <source>
        <dbReference type="EMBL" id="KZT69650.1"/>
    </source>
</evidence>
<keyword evidence="1" id="KW-0472">Membrane</keyword>
<keyword evidence="1" id="KW-0812">Transmembrane</keyword>
<accession>A0A165QLZ0</accession>
<feature type="transmembrane region" description="Helical" evidence="1">
    <location>
        <begin position="50"/>
        <end position="70"/>
    </location>
</feature>
<dbReference type="EMBL" id="KV429056">
    <property type="protein sequence ID" value="KZT69650.1"/>
    <property type="molecule type" value="Genomic_DNA"/>
</dbReference>
<dbReference type="Proteomes" id="UP000076727">
    <property type="component" value="Unassembled WGS sequence"/>
</dbReference>
<reference evidence="2 3" key="1">
    <citation type="journal article" date="2016" name="Mol. Biol. Evol.">
        <title>Comparative Genomics of Early-Diverging Mushroom-Forming Fungi Provides Insights into the Origins of Lignocellulose Decay Capabilities.</title>
        <authorList>
            <person name="Nagy L.G."/>
            <person name="Riley R."/>
            <person name="Tritt A."/>
            <person name="Adam C."/>
            <person name="Daum C."/>
            <person name="Floudas D."/>
            <person name="Sun H."/>
            <person name="Yadav J.S."/>
            <person name="Pangilinan J."/>
            <person name="Larsson K.H."/>
            <person name="Matsuura K."/>
            <person name="Barry K."/>
            <person name="Labutti K."/>
            <person name="Kuo R."/>
            <person name="Ohm R.A."/>
            <person name="Bhattacharya S.S."/>
            <person name="Shirouzu T."/>
            <person name="Yoshinaga Y."/>
            <person name="Martin F.M."/>
            <person name="Grigoriev I.V."/>
            <person name="Hibbett D.S."/>
        </authorList>
    </citation>
    <scope>NUCLEOTIDE SEQUENCE [LARGE SCALE GENOMIC DNA]</scope>
    <source>
        <strain evidence="2 3">L-15889</strain>
    </source>
</reference>
<evidence type="ECO:0000256" key="1">
    <source>
        <dbReference type="SAM" id="Phobius"/>
    </source>
</evidence>
<evidence type="ECO:0000313" key="3">
    <source>
        <dbReference type="Proteomes" id="UP000076727"/>
    </source>
</evidence>
<gene>
    <name evidence="2" type="ORF">DAEQUDRAFT_246809</name>
</gene>
<proteinExistence type="predicted"/>
<name>A0A165QLZ0_9APHY</name>
<keyword evidence="1" id="KW-1133">Transmembrane helix</keyword>
<organism evidence="2 3">
    <name type="scientific">Daedalea quercina L-15889</name>
    <dbReference type="NCBI Taxonomy" id="1314783"/>
    <lineage>
        <taxon>Eukaryota</taxon>
        <taxon>Fungi</taxon>
        <taxon>Dikarya</taxon>
        <taxon>Basidiomycota</taxon>
        <taxon>Agaricomycotina</taxon>
        <taxon>Agaricomycetes</taxon>
        <taxon>Polyporales</taxon>
        <taxon>Fomitopsis</taxon>
    </lineage>
</organism>